<gene>
    <name evidence="3" type="ORF">EV138_3134</name>
</gene>
<proteinExistence type="predicted"/>
<comment type="caution">
    <text evidence="3">The sequence shown here is derived from an EMBL/GenBank/DDBJ whole genome shotgun (WGS) entry which is preliminary data.</text>
</comment>
<sequence length="397" mass="42704">MNNPPQIPGYQFDQRLLVHPLAEIWRGRSFTGMEVVALVLSTTGAADPQVRERLGRSSRGAALDPQQQETPLWAANLNSDLPYAITQLVPGQSGAERLLDPLDGLLGNDEQSLDAVRSQLAHYGATPPLEPPAAGTTEDRSTAPGTTDAAPPVGKVELAREYRRKLGPWVYAVVVLIVLIVFTVTYSVGAAVGSAVKDHPATEPVVAPVQPSALPSHVLLPGLAKVASAPYVRPGAGPGLVGETYPSGSDVQVVNQLDLPFSFGWPRPPEVKLLGESSTTLYRRVQTEPLPDPNRRTAAPLVAQIAVRQCRDLAGCLSVRPAFDEDWTKAFKAPAPRTAKDAQTWYSVSNATPYTLVMTRAYSSAGRWWLVGVAVSSVPDEVPTAQMVFNDIWRQTN</sequence>
<dbReference type="Proteomes" id="UP000295151">
    <property type="component" value="Unassembled WGS sequence"/>
</dbReference>
<dbReference type="RefSeq" id="WP_133979613.1">
    <property type="nucleotide sequence ID" value="NZ_SOCE01000001.1"/>
</dbReference>
<dbReference type="EMBL" id="SOCE01000001">
    <property type="protein sequence ID" value="TDU89563.1"/>
    <property type="molecule type" value="Genomic_DNA"/>
</dbReference>
<protein>
    <submittedName>
        <fullName evidence="3">Uncharacterized protein</fullName>
    </submittedName>
</protein>
<keyword evidence="2" id="KW-0812">Transmembrane</keyword>
<dbReference type="AlphaFoldDB" id="A0A4V3FKB6"/>
<accession>A0A4V3FKB6</accession>
<evidence type="ECO:0000256" key="1">
    <source>
        <dbReference type="SAM" id="MobiDB-lite"/>
    </source>
</evidence>
<organism evidence="3 4">
    <name type="scientific">Kribbella voronezhensis</name>
    <dbReference type="NCBI Taxonomy" id="2512212"/>
    <lineage>
        <taxon>Bacteria</taxon>
        <taxon>Bacillati</taxon>
        <taxon>Actinomycetota</taxon>
        <taxon>Actinomycetes</taxon>
        <taxon>Propionibacteriales</taxon>
        <taxon>Kribbellaceae</taxon>
        <taxon>Kribbella</taxon>
    </lineage>
</organism>
<keyword evidence="2" id="KW-0472">Membrane</keyword>
<evidence type="ECO:0000256" key="2">
    <source>
        <dbReference type="SAM" id="Phobius"/>
    </source>
</evidence>
<keyword evidence="4" id="KW-1185">Reference proteome</keyword>
<feature type="region of interest" description="Disordered" evidence="1">
    <location>
        <begin position="124"/>
        <end position="151"/>
    </location>
</feature>
<evidence type="ECO:0000313" key="3">
    <source>
        <dbReference type="EMBL" id="TDU89563.1"/>
    </source>
</evidence>
<evidence type="ECO:0000313" key="4">
    <source>
        <dbReference type="Proteomes" id="UP000295151"/>
    </source>
</evidence>
<keyword evidence="2" id="KW-1133">Transmembrane helix</keyword>
<reference evidence="3 4" key="1">
    <citation type="submission" date="2019-03" db="EMBL/GenBank/DDBJ databases">
        <title>Genomic Encyclopedia of Type Strains, Phase III (KMG-III): the genomes of soil and plant-associated and newly described type strains.</title>
        <authorList>
            <person name="Whitman W."/>
        </authorList>
    </citation>
    <scope>NUCLEOTIDE SEQUENCE [LARGE SCALE GENOMIC DNA]</scope>
    <source>
        <strain evidence="3 4">VKM Ac-2575</strain>
    </source>
</reference>
<feature type="transmembrane region" description="Helical" evidence="2">
    <location>
        <begin position="169"/>
        <end position="189"/>
    </location>
</feature>
<name>A0A4V3FKB6_9ACTN</name>
<dbReference type="OrthoDB" id="3805742at2"/>